<reference evidence="3" key="1">
    <citation type="journal article" date="2019" name="Int. J. Syst. Evol. Microbiol.">
        <title>The Global Catalogue of Microorganisms (GCM) 10K type strain sequencing project: providing services to taxonomists for standard genome sequencing and annotation.</title>
        <authorList>
            <consortium name="The Broad Institute Genomics Platform"/>
            <consortium name="The Broad Institute Genome Sequencing Center for Infectious Disease"/>
            <person name="Wu L."/>
            <person name="Ma J."/>
        </authorList>
    </citation>
    <scope>NUCLEOTIDE SEQUENCE [LARGE SCALE GENOMIC DNA]</scope>
    <source>
        <strain evidence="3">JCM 17342</strain>
    </source>
</reference>
<protein>
    <submittedName>
        <fullName evidence="2">Uncharacterized protein</fullName>
    </submittedName>
</protein>
<evidence type="ECO:0000313" key="2">
    <source>
        <dbReference type="EMBL" id="GAA4034274.1"/>
    </source>
</evidence>
<sequence>MLDTPNFSNSSNSVKSVAGQGKNQRSAVSETESALPGERVPYACQRGRDSSRARPAHYGTRKGPQVKPTPTLEPPRPTHPTATDIRCHLKPPAVPDLEAQPYPAGKS</sequence>
<comment type="caution">
    <text evidence="2">The sequence shown here is derived from an EMBL/GenBank/DDBJ whole genome shotgun (WGS) entry which is preliminary data.</text>
</comment>
<feature type="compositionally biased region" description="Polar residues" evidence="1">
    <location>
        <begin position="21"/>
        <end position="32"/>
    </location>
</feature>
<keyword evidence="3" id="KW-1185">Reference proteome</keyword>
<name>A0ABP7U1D1_9PSEU</name>
<feature type="region of interest" description="Disordered" evidence="1">
    <location>
        <begin position="1"/>
        <end position="107"/>
    </location>
</feature>
<evidence type="ECO:0000256" key="1">
    <source>
        <dbReference type="SAM" id="MobiDB-lite"/>
    </source>
</evidence>
<organism evidence="2 3">
    <name type="scientific">Allokutzneria multivorans</name>
    <dbReference type="NCBI Taxonomy" id="1142134"/>
    <lineage>
        <taxon>Bacteria</taxon>
        <taxon>Bacillati</taxon>
        <taxon>Actinomycetota</taxon>
        <taxon>Actinomycetes</taxon>
        <taxon>Pseudonocardiales</taxon>
        <taxon>Pseudonocardiaceae</taxon>
        <taxon>Allokutzneria</taxon>
    </lineage>
</organism>
<dbReference type="Proteomes" id="UP001501747">
    <property type="component" value="Unassembled WGS sequence"/>
</dbReference>
<evidence type="ECO:0000313" key="3">
    <source>
        <dbReference type="Proteomes" id="UP001501747"/>
    </source>
</evidence>
<feature type="compositionally biased region" description="Low complexity" evidence="1">
    <location>
        <begin position="8"/>
        <end position="17"/>
    </location>
</feature>
<gene>
    <name evidence="2" type="ORF">GCM10022247_69260</name>
</gene>
<proteinExistence type="predicted"/>
<dbReference type="EMBL" id="BAABAL010000026">
    <property type="protein sequence ID" value="GAA4034274.1"/>
    <property type="molecule type" value="Genomic_DNA"/>
</dbReference>
<accession>A0ABP7U1D1</accession>